<evidence type="ECO:0000313" key="2">
    <source>
        <dbReference type="Proteomes" id="UP001201262"/>
    </source>
</evidence>
<dbReference type="RefSeq" id="XP_046077330.1">
    <property type="nucleotide sequence ID" value="XM_046213405.1"/>
</dbReference>
<accession>A0AAD4Q344</accession>
<comment type="caution">
    <text evidence="1">The sequence shown here is derived from an EMBL/GenBank/DDBJ whole genome shotgun (WGS) entry which is preliminary data.</text>
</comment>
<dbReference type="AlphaFoldDB" id="A0AAD4Q344"/>
<protein>
    <submittedName>
        <fullName evidence="1">Uncharacterized protein</fullName>
    </submittedName>
</protein>
<reference evidence="1" key="1">
    <citation type="submission" date="2021-12" db="EMBL/GenBank/DDBJ databases">
        <title>Convergent genome expansion in fungi linked to evolution of root-endophyte symbiosis.</title>
        <authorList>
            <consortium name="DOE Joint Genome Institute"/>
            <person name="Ke Y.-H."/>
            <person name="Bonito G."/>
            <person name="Liao H.-L."/>
            <person name="Looney B."/>
            <person name="Rojas-Flechas A."/>
            <person name="Nash J."/>
            <person name="Hameed K."/>
            <person name="Schadt C."/>
            <person name="Martin F."/>
            <person name="Crous P.W."/>
            <person name="Miettinen O."/>
            <person name="Magnuson J.K."/>
            <person name="Labbe J."/>
            <person name="Jacobson D."/>
            <person name="Doktycz M.J."/>
            <person name="Veneault-Fourrey C."/>
            <person name="Kuo A."/>
            <person name="Mondo S."/>
            <person name="Calhoun S."/>
            <person name="Riley R."/>
            <person name="Ohm R."/>
            <person name="LaButti K."/>
            <person name="Andreopoulos B."/>
            <person name="Pangilinan J."/>
            <person name="Nolan M."/>
            <person name="Tritt A."/>
            <person name="Clum A."/>
            <person name="Lipzen A."/>
            <person name="Daum C."/>
            <person name="Barry K."/>
            <person name="Grigoriev I.V."/>
            <person name="Vilgalys R."/>
        </authorList>
    </citation>
    <scope>NUCLEOTIDE SEQUENCE</scope>
    <source>
        <strain evidence="1">PMI_201</strain>
    </source>
</reference>
<dbReference type="Pfam" id="PF11578">
    <property type="entry name" value="DUF3237"/>
    <property type="match status" value="1"/>
</dbReference>
<sequence>MGSQSGFPGLQPAYIIKVNVGQGNPVGDVYTGSSFVHYNTPTGSITTVDGFEPKIEADVVFGGDWLYFDPDKERARINVKAVAKMYADECIHVYSELLMERGIAKVNDEIRKIFAGHPDARTIPFGQSTTIHTFEVGNPEYSDLQNSSWAGNGRFVLADGKLTVESRVSKVVPSTDMD</sequence>
<keyword evidence="2" id="KW-1185">Reference proteome</keyword>
<dbReference type="Proteomes" id="UP001201262">
    <property type="component" value="Unassembled WGS sequence"/>
</dbReference>
<dbReference type="EMBL" id="JAJTJA010000001">
    <property type="protein sequence ID" value="KAH8704709.1"/>
    <property type="molecule type" value="Genomic_DNA"/>
</dbReference>
<gene>
    <name evidence="1" type="ORF">BGW36DRAFT_353159</name>
</gene>
<proteinExistence type="predicted"/>
<dbReference type="GeneID" id="70243692"/>
<dbReference type="Gene3D" id="2.40.160.20">
    <property type="match status" value="1"/>
</dbReference>
<name>A0AAD4Q344_9EURO</name>
<organism evidence="1 2">
    <name type="scientific">Talaromyces proteolyticus</name>
    <dbReference type="NCBI Taxonomy" id="1131652"/>
    <lineage>
        <taxon>Eukaryota</taxon>
        <taxon>Fungi</taxon>
        <taxon>Dikarya</taxon>
        <taxon>Ascomycota</taxon>
        <taxon>Pezizomycotina</taxon>
        <taxon>Eurotiomycetes</taxon>
        <taxon>Eurotiomycetidae</taxon>
        <taxon>Eurotiales</taxon>
        <taxon>Trichocomaceae</taxon>
        <taxon>Talaromyces</taxon>
        <taxon>Talaromyces sect. Bacilispori</taxon>
    </lineage>
</organism>
<evidence type="ECO:0000313" key="1">
    <source>
        <dbReference type="EMBL" id="KAH8704709.1"/>
    </source>
</evidence>